<feature type="compositionally biased region" description="Acidic residues" evidence="1">
    <location>
        <begin position="76"/>
        <end position="91"/>
    </location>
</feature>
<reference evidence="2 3" key="1">
    <citation type="journal article" date="2008" name="Nature">
        <title>The genome of the model beetle and pest Tribolium castaneum.</title>
        <authorList>
            <consortium name="Tribolium Genome Sequencing Consortium"/>
            <person name="Richards S."/>
            <person name="Gibbs R.A."/>
            <person name="Weinstock G.M."/>
            <person name="Brown S.J."/>
            <person name="Denell R."/>
            <person name="Beeman R.W."/>
            <person name="Gibbs R."/>
            <person name="Beeman R.W."/>
            <person name="Brown S.J."/>
            <person name="Bucher G."/>
            <person name="Friedrich M."/>
            <person name="Grimmelikhuijzen C.J."/>
            <person name="Klingler M."/>
            <person name="Lorenzen M."/>
            <person name="Richards S."/>
            <person name="Roth S."/>
            <person name="Schroder R."/>
            <person name="Tautz D."/>
            <person name="Zdobnov E.M."/>
            <person name="Muzny D."/>
            <person name="Gibbs R.A."/>
            <person name="Weinstock G.M."/>
            <person name="Attaway T."/>
            <person name="Bell S."/>
            <person name="Buhay C.J."/>
            <person name="Chandrabose M.N."/>
            <person name="Chavez D."/>
            <person name="Clerk-Blankenburg K.P."/>
            <person name="Cree A."/>
            <person name="Dao M."/>
            <person name="Davis C."/>
            <person name="Chacko J."/>
            <person name="Dinh H."/>
            <person name="Dugan-Rocha S."/>
            <person name="Fowler G."/>
            <person name="Garner T.T."/>
            <person name="Garnes J."/>
            <person name="Gnirke A."/>
            <person name="Hawes A."/>
            <person name="Hernandez J."/>
            <person name="Hines S."/>
            <person name="Holder M."/>
            <person name="Hume J."/>
            <person name="Jhangiani S.N."/>
            <person name="Joshi V."/>
            <person name="Khan Z.M."/>
            <person name="Jackson L."/>
            <person name="Kovar C."/>
            <person name="Kowis A."/>
            <person name="Lee S."/>
            <person name="Lewis L.R."/>
            <person name="Margolis J."/>
            <person name="Morgan M."/>
            <person name="Nazareth L.V."/>
            <person name="Nguyen N."/>
            <person name="Okwuonu G."/>
            <person name="Parker D."/>
            <person name="Richards S."/>
            <person name="Ruiz S.J."/>
            <person name="Santibanez J."/>
            <person name="Savard J."/>
            <person name="Scherer S.E."/>
            <person name="Schneider B."/>
            <person name="Sodergren E."/>
            <person name="Tautz D."/>
            <person name="Vattahil S."/>
            <person name="Villasana D."/>
            <person name="White C.S."/>
            <person name="Wright R."/>
            <person name="Park Y."/>
            <person name="Beeman R.W."/>
            <person name="Lord J."/>
            <person name="Oppert B."/>
            <person name="Lorenzen M."/>
            <person name="Brown S."/>
            <person name="Wang L."/>
            <person name="Savard J."/>
            <person name="Tautz D."/>
            <person name="Richards S."/>
            <person name="Weinstock G."/>
            <person name="Gibbs R.A."/>
            <person name="Liu Y."/>
            <person name="Worley K."/>
            <person name="Weinstock G."/>
            <person name="Elsik C.G."/>
            <person name="Reese J.T."/>
            <person name="Elhaik E."/>
            <person name="Landan G."/>
            <person name="Graur D."/>
            <person name="Arensburger P."/>
            <person name="Atkinson P."/>
            <person name="Beeman R.W."/>
            <person name="Beidler J."/>
            <person name="Brown S.J."/>
            <person name="Demuth J.P."/>
            <person name="Drury D.W."/>
            <person name="Du Y.Z."/>
            <person name="Fujiwara H."/>
            <person name="Lorenzen M."/>
            <person name="Maselli V."/>
            <person name="Osanai M."/>
            <person name="Park Y."/>
            <person name="Robertson H.M."/>
            <person name="Tu Z."/>
            <person name="Wang J.J."/>
            <person name="Wang S."/>
            <person name="Richards S."/>
            <person name="Song H."/>
            <person name="Zhang L."/>
            <person name="Sodergren E."/>
            <person name="Werner D."/>
            <person name="Stanke M."/>
            <person name="Morgenstern B."/>
            <person name="Solovyev V."/>
            <person name="Kosarev P."/>
            <person name="Brown G."/>
            <person name="Chen H.C."/>
            <person name="Ermolaeva O."/>
            <person name="Hlavina W."/>
            <person name="Kapustin Y."/>
            <person name="Kiryutin B."/>
            <person name="Kitts P."/>
            <person name="Maglott D."/>
            <person name="Pruitt K."/>
            <person name="Sapojnikov V."/>
            <person name="Souvorov A."/>
            <person name="Mackey A.J."/>
            <person name="Waterhouse R.M."/>
            <person name="Wyder S."/>
            <person name="Zdobnov E.M."/>
            <person name="Zdobnov E.M."/>
            <person name="Wyder S."/>
            <person name="Kriventseva E.V."/>
            <person name="Kadowaki T."/>
            <person name="Bork P."/>
            <person name="Aranda M."/>
            <person name="Bao R."/>
            <person name="Beermann A."/>
            <person name="Berns N."/>
            <person name="Bolognesi R."/>
            <person name="Bonneton F."/>
            <person name="Bopp D."/>
            <person name="Brown S.J."/>
            <person name="Bucher G."/>
            <person name="Butts T."/>
            <person name="Chaumot A."/>
            <person name="Denell R.E."/>
            <person name="Ferrier D.E."/>
            <person name="Friedrich M."/>
            <person name="Gordon C.M."/>
            <person name="Jindra M."/>
            <person name="Klingler M."/>
            <person name="Lan Q."/>
            <person name="Lattorff H.M."/>
            <person name="Laudet V."/>
            <person name="von Levetsow C."/>
            <person name="Liu Z."/>
            <person name="Lutz R."/>
            <person name="Lynch J.A."/>
            <person name="da Fonseca R.N."/>
            <person name="Posnien N."/>
            <person name="Reuter R."/>
            <person name="Roth S."/>
            <person name="Savard J."/>
            <person name="Schinko J.B."/>
            <person name="Schmitt C."/>
            <person name="Schoppmeier M."/>
            <person name="Schroder R."/>
            <person name="Shippy T.D."/>
            <person name="Simonnet F."/>
            <person name="Marques-Souza H."/>
            <person name="Tautz D."/>
            <person name="Tomoyasu Y."/>
            <person name="Trauner J."/>
            <person name="Van der Zee M."/>
            <person name="Vervoort M."/>
            <person name="Wittkopp N."/>
            <person name="Wimmer E.A."/>
            <person name="Yang X."/>
            <person name="Jones A.K."/>
            <person name="Sattelle D.B."/>
            <person name="Ebert P.R."/>
            <person name="Nelson D."/>
            <person name="Scott J.G."/>
            <person name="Beeman R.W."/>
            <person name="Muthukrishnan S."/>
            <person name="Kramer K.J."/>
            <person name="Arakane Y."/>
            <person name="Beeman R.W."/>
            <person name="Zhu Q."/>
            <person name="Hogenkamp D."/>
            <person name="Dixit R."/>
            <person name="Oppert B."/>
            <person name="Jiang H."/>
            <person name="Zou Z."/>
            <person name="Marshall J."/>
            <person name="Elpidina E."/>
            <person name="Vinokurov K."/>
            <person name="Oppert C."/>
            <person name="Zou Z."/>
            <person name="Evans J."/>
            <person name="Lu Z."/>
            <person name="Zhao P."/>
            <person name="Sumathipala N."/>
            <person name="Altincicek B."/>
            <person name="Vilcinskas A."/>
            <person name="Williams M."/>
            <person name="Hultmark D."/>
            <person name="Hetru C."/>
            <person name="Jiang H."/>
            <person name="Grimmelikhuijzen C.J."/>
            <person name="Hauser F."/>
            <person name="Cazzamali G."/>
            <person name="Williamson M."/>
            <person name="Park Y."/>
            <person name="Li B."/>
            <person name="Tanaka Y."/>
            <person name="Predel R."/>
            <person name="Neupert S."/>
            <person name="Schachtner J."/>
            <person name="Verleyen P."/>
            <person name="Raible F."/>
            <person name="Bork P."/>
            <person name="Friedrich M."/>
            <person name="Walden K.K."/>
            <person name="Robertson H.M."/>
            <person name="Angeli S."/>
            <person name="Foret S."/>
            <person name="Bucher G."/>
            <person name="Schuetz S."/>
            <person name="Maleszka R."/>
            <person name="Wimmer E.A."/>
            <person name="Beeman R.W."/>
            <person name="Lorenzen M."/>
            <person name="Tomoyasu Y."/>
            <person name="Miller S.C."/>
            <person name="Grossmann D."/>
            <person name="Bucher G."/>
        </authorList>
    </citation>
    <scope>NUCLEOTIDE SEQUENCE [LARGE SCALE GENOMIC DNA]</scope>
    <source>
        <strain evidence="2 3">Georgia GA2</strain>
    </source>
</reference>
<evidence type="ECO:0000313" key="3">
    <source>
        <dbReference type="Proteomes" id="UP000007266"/>
    </source>
</evidence>
<feature type="region of interest" description="Disordered" evidence="1">
    <location>
        <begin position="67"/>
        <end position="91"/>
    </location>
</feature>
<dbReference type="EMBL" id="KQ971312">
    <property type="protein sequence ID" value="KYB29058.1"/>
    <property type="molecule type" value="Genomic_DNA"/>
</dbReference>
<gene>
    <name evidence="2" type="primary">AUGUSTUS-3.0.2_32039</name>
    <name evidence="2" type="ORF">TcasGA2_TC032039</name>
</gene>
<evidence type="ECO:0000313" key="2">
    <source>
        <dbReference type="EMBL" id="KYB29058.1"/>
    </source>
</evidence>
<accession>A0A139WLZ2</accession>
<dbReference type="AlphaFoldDB" id="A0A139WLZ2"/>
<dbReference type="Proteomes" id="UP000007266">
    <property type="component" value="Linkage group 2"/>
</dbReference>
<reference evidence="2 3" key="2">
    <citation type="journal article" date="2010" name="Nucleic Acids Res.">
        <title>BeetleBase in 2010: revisions to provide comprehensive genomic information for Tribolium castaneum.</title>
        <authorList>
            <person name="Kim H.S."/>
            <person name="Murphy T."/>
            <person name="Xia J."/>
            <person name="Caragea D."/>
            <person name="Park Y."/>
            <person name="Beeman R.W."/>
            <person name="Lorenzen M.D."/>
            <person name="Butcher S."/>
            <person name="Manak J.R."/>
            <person name="Brown S.J."/>
        </authorList>
    </citation>
    <scope>GENOME REANNOTATION</scope>
    <source>
        <strain evidence="2 3">Georgia GA2</strain>
    </source>
</reference>
<proteinExistence type="predicted"/>
<organism evidence="2 3">
    <name type="scientific">Tribolium castaneum</name>
    <name type="common">Red flour beetle</name>
    <dbReference type="NCBI Taxonomy" id="7070"/>
    <lineage>
        <taxon>Eukaryota</taxon>
        <taxon>Metazoa</taxon>
        <taxon>Ecdysozoa</taxon>
        <taxon>Arthropoda</taxon>
        <taxon>Hexapoda</taxon>
        <taxon>Insecta</taxon>
        <taxon>Pterygota</taxon>
        <taxon>Neoptera</taxon>
        <taxon>Endopterygota</taxon>
        <taxon>Coleoptera</taxon>
        <taxon>Polyphaga</taxon>
        <taxon>Cucujiformia</taxon>
        <taxon>Tenebrionidae</taxon>
        <taxon>Tenebrionidae incertae sedis</taxon>
        <taxon>Tribolium</taxon>
    </lineage>
</organism>
<evidence type="ECO:0000256" key="1">
    <source>
        <dbReference type="SAM" id="MobiDB-lite"/>
    </source>
</evidence>
<name>A0A139WLZ2_TRICA</name>
<protein>
    <submittedName>
        <fullName evidence="2">Uncharacterized protein</fullName>
    </submittedName>
</protein>
<keyword evidence="3" id="KW-1185">Reference proteome</keyword>
<sequence length="91" mass="10627">MKFLIFGSRHKYVMNESGQVPSGKFCALDAHPPVRLTRHRWYESHRYVLDYQLLTTAKMSTDTLKVPEENCCTNGDDNDEETEEEGEEEDR</sequence>